<dbReference type="InterPro" id="IPR010982">
    <property type="entry name" value="Lambda_DNA-bd_dom_sf"/>
</dbReference>
<keyword evidence="2" id="KW-1185">Reference proteome</keyword>
<dbReference type="SUPFAM" id="SSF47413">
    <property type="entry name" value="lambda repressor-like DNA-binding domains"/>
    <property type="match status" value="1"/>
</dbReference>
<name>A0ABV5U751_9PSEU</name>
<evidence type="ECO:0000313" key="1">
    <source>
        <dbReference type="EMBL" id="MFB9687237.1"/>
    </source>
</evidence>
<gene>
    <name evidence="1" type="ORF">ACFFTO_23910</name>
</gene>
<comment type="caution">
    <text evidence="1">The sequence shown here is derived from an EMBL/GenBank/DDBJ whole genome shotgun (WGS) entry which is preliminary data.</text>
</comment>
<protein>
    <submittedName>
        <fullName evidence="1">Helix-turn-helix domain-containing protein</fullName>
    </submittedName>
</protein>
<organism evidence="1 2">
    <name type="scientific">Amycolatopsis plumensis</name>
    <dbReference type="NCBI Taxonomy" id="236508"/>
    <lineage>
        <taxon>Bacteria</taxon>
        <taxon>Bacillati</taxon>
        <taxon>Actinomycetota</taxon>
        <taxon>Actinomycetes</taxon>
        <taxon>Pseudonocardiales</taxon>
        <taxon>Pseudonocardiaceae</taxon>
        <taxon>Amycolatopsis</taxon>
    </lineage>
</organism>
<proteinExistence type="predicted"/>
<accession>A0ABV5U751</accession>
<dbReference type="CDD" id="cd00093">
    <property type="entry name" value="HTH_XRE"/>
    <property type="match status" value="1"/>
</dbReference>
<dbReference type="RefSeq" id="WP_378197655.1">
    <property type="nucleotide sequence ID" value="NZ_JBHMBK010000018.1"/>
</dbReference>
<dbReference type="Proteomes" id="UP001589535">
    <property type="component" value="Unassembled WGS sequence"/>
</dbReference>
<reference evidence="1 2" key="1">
    <citation type="submission" date="2024-09" db="EMBL/GenBank/DDBJ databases">
        <authorList>
            <person name="Sun Q."/>
            <person name="Mori K."/>
        </authorList>
    </citation>
    <scope>NUCLEOTIDE SEQUENCE [LARGE SCALE GENOMIC DNA]</scope>
    <source>
        <strain evidence="1 2">JCM 13852</strain>
    </source>
</reference>
<sequence length="86" mass="9107">MTSHVRIRPDALSKIATAKGLRSRYALAKCLGVSQSTVGRVLDGEQWPGNEFIAATITGLDIPFDVVFEVTGSDGASTLERAEVAS</sequence>
<dbReference type="EMBL" id="JBHMBK010000018">
    <property type="protein sequence ID" value="MFB9687237.1"/>
    <property type="molecule type" value="Genomic_DNA"/>
</dbReference>
<dbReference type="InterPro" id="IPR001387">
    <property type="entry name" value="Cro/C1-type_HTH"/>
</dbReference>
<evidence type="ECO:0000313" key="2">
    <source>
        <dbReference type="Proteomes" id="UP001589535"/>
    </source>
</evidence>